<dbReference type="HAMAP" id="MF_01928">
    <property type="entry name" value="PurK"/>
    <property type="match status" value="1"/>
</dbReference>
<dbReference type="SUPFAM" id="SSF51246">
    <property type="entry name" value="Rudiment single hybrid motif"/>
    <property type="match status" value="1"/>
</dbReference>
<dbReference type="PANTHER" id="PTHR11609:SF5">
    <property type="entry name" value="PHOSPHORIBOSYLAMINOIMIDAZOLE CARBOXYLASE"/>
    <property type="match status" value="1"/>
</dbReference>
<dbReference type="NCBIfam" id="TIGR01161">
    <property type="entry name" value="purK"/>
    <property type="match status" value="1"/>
</dbReference>
<evidence type="ECO:0000256" key="5">
    <source>
        <dbReference type="HAMAP-Rule" id="MF_01928"/>
    </source>
</evidence>
<keyword evidence="4 5" id="KW-0067">ATP-binding</keyword>
<dbReference type="Pfam" id="PF17769">
    <property type="entry name" value="PurK_C"/>
    <property type="match status" value="1"/>
</dbReference>
<dbReference type="GO" id="GO:0034028">
    <property type="term" value="F:5-(carboxyamino)imidazole ribonucleotide synthase activity"/>
    <property type="evidence" value="ECO:0007669"/>
    <property type="project" value="UniProtKB-UniRule"/>
</dbReference>
<dbReference type="PROSITE" id="PS50975">
    <property type="entry name" value="ATP_GRASP"/>
    <property type="match status" value="1"/>
</dbReference>
<protein>
    <recommendedName>
        <fullName evidence="5 6">N5-carboxyaminoimidazole ribonucleotide synthase</fullName>
        <shortName evidence="5 6">N5-CAIR synthase</shortName>
        <ecNumber evidence="5 6">6.3.4.18</ecNumber>
    </recommendedName>
    <alternativeName>
        <fullName evidence="5 6">5-(carboxyamino)imidazole ribonucleotide synthetase</fullName>
    </alternativeName>
</protein>
<dbReference type="FunFam" id="3.40.50.20:FF:000016">
    <property type="entry name" value="N5-carboxyaminoimidazole ribonucleotide synthase"/>
    <property type="match status" value="1"/>
</dbReference>
<comment type="function">
    <text evidence="5">Catalyzes the ATP-dependent conversion of 5-aminoimidazole ribonucleotide (AIR) and HCO(3)(-) to N5-carboxyaminoimidazole ribonucleotide (N5-CAIR).</text>
</comment>
<feature type="binding site" evidence="5">
    <location>
        <position position="146"/>
    </location>
    <ligand>
        <name>ATP</name>
        <dbReference type="ChEBI" id="CHEBI:30616"/>
    </ligand>
</feature>
<dbReference type="PANTHER" id="PTHR11609">
    <property type="entry name" value="PURINE BIOSYNTHESIS PROTEIN 6/7, PUR6/7"/>
    <property type="match status" value="1"/>
</dbReference>
<feature type="binding site" evidence="5">
    <location>
        <begin position="181"/>
        <end position="184"/>
    </location>
    <ligand>
        <name>ATP</name>
        <dbReference type="ChEBI" id="CHEBI:30616"/>
    </ligand>
</feature>
<sequence>MTTIAPGATIGILGGGQLGRMIATAAAQLGYRTHIYAPEESGPAADVSPNWTRGAYEDPQALGDFADSVDVVTYEFENIDPAAVEILSTHGLVRPGAQALRVAQDRLAEKRFVCDLGGLTAPFAPVESLDDLESAIEQVGSRAILKTNRMGYDGKGQARLSEPGDAVGAWNAIGRQSAILEGFVTFDQEFSVILVRGHDGAARFWDSAANVHVDGILATSTVPAGALIAGQMAQARGMAQKIADALGYVGVLTCEFFASADGPVFNEMAPRVHNSGHWTIEGAVTSQFENHVRAICGLPLGDTALAAQGVAMRNLIGDDVDDWQAILSDPANHLHLYGKHEARPGRKMGHVTRLTL</sequence>
<reference evidence="8 9" key="1">
    <citation type="journal article" date="2015" name="G3 (Bethesda)">
        <title>Insights into Ongoing Evolution of the Hexachlorocyclohexane Catabolic Pathway from Comparative Genomics of Ten Sphingomonadaceae Strains.</title>
        <authorList>
            <person name="Pearce S.L."/>
            <person name="Oakeshott J.G."/>
            <person name="Pandey G."/>
        </authorList>
    </citation>
    <scope>NUCLEOTIDE SEQUENCE [LARGE SCALE GENOMIC DNA]</scope>
    <source>
        <strain evidence="8 9">LL01</strain>
    </source>
</reference>
<comment type="similarity">
    <text evidence="5 6">Belongs to the PurK/PurT family.</text>
</comment>
<name>A0A0J7Y1B6_9SPHN</name>
<dbReference type="UniPathway" id="UPA00074">
    <property type="reaction ID" value="UER00942"/>
</dbReference>
<dbReference type="PATRIC" id="fig|1420583.3.peg.1009"/>
<evidence type="ECO:0000313" key="9">
    <source>
        <dbReference type="Proteomes" id="UP000052232"/>
    </source>
</evidence>
<comment type="caution">
    <text evidence="8">The sequence shown here is derived from an EMBL/GenBank/DDBJ whole genome shotgun (WGS) entry which is preliminary data.</text>
</comment>
<dbReference type="EC" id="6.3.4.18" evidence="5 6"/>
<dbReference type="RefSeq" id="WP_066601129.1">
    <property type="nucleotide sequence ID" value="NZ_KQ130434.1"/>
</dbReference>
<dbReference type="GO" id="GO:0004638">
    <property type="term" value="F:phosphoribosylaminoimidazole carboxylase activity"/>
    <property type="evidence" value="ECO:0007669"/>
    <property type="project" value="InterPro"/>
</dbReference>
<dbReference type="NCBIfam" id="NF004679">
    <property type="entry name" value="PRK06019.1-5"/>
    <property type="match status" value="1"/>
</dbReference>
<evidence type="ECO:0000256" key="3">
    <source>
        <dbReference type="ARBA" id="ARBA00022755"/>
    </source>
</evidence>
<dbReference type="SUPFAM" id="SSF52440">
    <property type="entry name" value="PreATP-grasp domain"/>
    <property type="match status" value="1"/>
</dbReference>
<keyword evidence="3 5" id="KW-0658">Purine biosynthesis</keyword>
<evidence type="ECO:0000256" key="1">
    <source>
        <dbReference type="ARBA" id="ARBA00022598"/>
    </source>
</evidence>
<dbReference type="STRING" id="1420583.V473_05025"/>
<evidence type="ECO:0000256" key="2">
    <source>
        <dbReference type="ARBA" id="ARBA00022741"/>
    </source>
</evidence>
<accession>A0A0J7Y1B6</accession>
<feature type="domain" description="ATP-grasp" evidence="7">
    <location>
        <begin position="110"/>
        <end position="296"/>
    </location>
</feature>
<dbReference type="AlphaFoldDB" id="A0A0J7Y1B6"/>
<dbReference type="InterPro" id="IPR040686">
    <property type="entry name" value="PurK_C"/>
</dbReference>
<dbReference type="NCBIfam" id="NF004676">
    <property type="entry name" value="PRK06019.1-2"/>
    <property type="match status" value="1"/>
</dbReference>
<dbReference type="Proteomes" id="UP000052232">
    <property type="component" value="Unassembled WGS sequence"/>
</dbReference>
<feature type="binding site" evidence="5">
    <location>
        <position position="212"/>
    </location>
    <ligand>
        <name>ATP</name>
        <dbReference type="ChEBI" id="CHEBI:30616"/>
    </ligand>
</feature>
<comment type="subunit">
    <text evidence="5 6">Homodimer.</text>
</comment>
<dbReference type="GO" id="GO:0046872">
    <property type="term" value="F:metal ion binding"/>
    <property type="evidence" value="ECO:0007669"/>
    <property type="project" value="InterPro"/>
</dbReference>
<dbReference type="InterPro" id="IPR005875">
    <property type="entry name" value="PurK"/>
</dbReference>
<dbReference type="InterPro" id="IPR011761">
    <property type="entry name" value="ATP-grasp"/>
</dbReference>
<dbReference type="InterPro" id="IPR003135">
    <property type="entry name" value="ATP-grasp_carboxylate-amine"/>
</dbReference>
<feature type="binding site" evidence="5">
    <location>
        <position position="106"/>
    </location>
    <ligand>
        <name>ATP</name>
        <dbReference type="ChEBI" id="CHEBI:30616"/>
    </ligand>
</feature>
<keyword evidence="2 5" id="KW-0547">Nucleotide-binding</keyword>
<keyword evidence="8" id="KW-0456">Lyase</keyword>
<keyword evidence="9" id="KW-1185">Reference proteome</keyword>
<dbReference type="GO" id="GO:0005829">
    <property type="term" value="C:cytosol"/>
    <property type="evidence" value="ECO:0007669"/>
    <property type="project" value="TreeGrafter"/>
</dbReference>
<evidence type="ECO:0000256" key="4">
    <source>
        <dbReference type="ARBA" id="ARBA00022840"/>
    </source>
</evidence>
<comment type="function">
    <text evidence="6">Catalyzes the ATP-dependent conversion of 5-aminoimidazole ribonucleotide (AIR) and HCO(3)- to N5-carboxyaminoimidazole ribonucleotide (N5-CAIR).</text>
</comment>
<feature type="binding site" evidence="5">
    <location>
        <position position="189"/>
    </location>
    <ligand>
        <name>ATP</name>
        <dbReference type="ChEBI" id="CHEBI:30616"/>
    </ligand>
</feature>
<dbReference type="EMBL" id="JACT01000001">
    <property type="protein sequence ID" value="KMS57579.1"/>
    <property type="molecule type" value="Genomic_DNA"/>
</dbReference>
<evidence type="ECO:0000256" key="6">
    <source>
        <dbReference type="RuleBase" id="RU361200"/>
    </source>
</evidence>
<dbReference type="InterPro" id="IPR016185">
    <property type="entry name" value="PreATP-grasp_dom_sf"/>
</dbReference>
<dbReference type="FunFam" id="3.30.1490.20:FF:000015">
    <property type="entry name" value="N5-carboxyaminoimidazole ribonucleotide synthase"/>
    <property type="match status" value="1"/>
</dbReference>
<feature type="binding site" evidence="5">
    <location>
        <begin position="151"/>
        <end position="157"/>
    </location>
    <ligand>
        <name>ATP</name>
        <dbReference type="ChEBI" id="CHEBI:30616"/>
    </ligand>
</feature>
<proteinExistence type="inferred from homology"/>
<evidence type="ECO:0000259" key="7">
    <source>
        <dbReference type="PROSITE" id="PS50975"/>
    </source>
</evidence>
<dbReference type="Gene3D" id="3.30.1490.20">
    <property type="entry name" value="ATP-grasp fold, A domain"/>
    <property type="match status" value="1"/>
</dbReference>
<gene>
    <name evidence="5 6" type="primary">purK</name>
    <name evidence="8" type="ORF">V473_05025</name>
</gene>
<feature type="binding site" evidence="5">
    <location>
        <begin position="266"/>
        <end position="267"/>
    </location>
    <ligand>
        <name>ATP</name>
        <dbReference type="ChEBI" id="CHEBI:30616"/>
    </ligand>
</feature>
<comment type="catalytic activity">
    <reaction evidence="5 6">
        <text>5-amino-1-(5-phospho-beta-D-ribosyl)imidazole + hydrogencarbonate + ATP = 5-carboxyamino-1-(5-phospho-D-ribosyl)imidazole + ADP + phosphate + 2 H(+)</text>
        <dbReference type="Rhea" id="RHEA:19317"/>
        <dbReference type="ChEBI" id="CHEBI:15378"/>
        <dbReference type="ChEBI" id="CHEBI:17544"/>
        <dbReference type="ChEBI" id="CHEBI:30616"/>
        <dbReference type="ChEBI" id="CHEBI:43474"/>
        <dbReference type="ChEBI" id="CHEBI:58730"/>
        <dbReference type="ChEBI" id="CHEBI:137981"/>
        <dbReference type="ChEBI" id="CHEBI:456216"/>
        <dbReference type="EC" id="6.3.4.18"/>
    </reaction>
</comment>
<dbReference type="Pfam" id="PF02222">
    <property type="entry name" value="ATP-grasp"/>
    <property type="match status" value="1"/>
</dbReference>
<comment type="pathway">
    <text evidence="5 6">Purine metabolism; IMP biosynthesis via de novo pathway; 5-amino-1-(5-phospho-D-ribosyl)imidazole-4-carboxylate from 5-amino-1-(5-phospho-D-ribosyl)imidazole (N5-CAIR route): step 1/2.</text>
</comment>
<dbReference type="Gene3D" id="3.30.470.20">
    <property type="entry name" value="ATP-grasp fold, B domain"/>
    <property type="match status" value="1"/>
</dbReference>
<dbReference type="InterPro" id="IPR011054">
    <property type="entry name" value="Rudment_hybrid_motif"/>
</dbReference>
<dbReference type="Gene3D" id="3.40.50.20">
    <property type="match status" value="1"/>
</dbReference>
<dbReference type="GO" id="GO:0006189">
    <property type="term" value="P:'de novo' IMP biosynthetic process"/>
    <property type="evidence" value="ECO:0007669"/>
    <property type="project" value="UniProtKB-UniRule"/>
</dbReference>
<dbReference type="SUPFAM" id="SSF56059">
    <property type="entry name" value="Glutathione synthetase ATP-binding domain-like"/>
    <property type="match status" value="1"/>
</dbReference>
<dbReference type="GO" id="GO:0005524">
    <property type="term" value="F:ATP binding"/>
    <property type="evidence" value="ECO:0007669"/>
    <property type="project" value="UniProtKB-UniRule"/>
</dbReference>
<keyword evidence="1 5" id="KW-0436">Ligase</keyword>
<evidence type="ECO:0000313" key="8">
    <source>
        <dbReference type="EMBL" id="KMS57579.1"/>
    </source>
</evidence>
<dbReference type="InterPro" id="IPR013815">
    <property type="entry name" value="ATP_grasp_subdomain_1"/>
</dbReference>
<dbReference type="Pfam" id="PF22660">
    <property type="entry name" value="RS_preATP-grasp-like"/>
    <property type="match status" value="1"/>
</dbReference>
<organism evidence="8 9">
    <name type="scientific">Sphingobium cupriresistens LL01</name>
    <dbReference type="NCBI Taxonomy" id="1420583"/>
    <lineage>
        <taxon>Bacteria</taxon>
        <taxon>Pseudomonadati</taxon>
        <taxon>Pseudomonadota</taxon>
        <taxon>Alphaproteobacteria</taxon>
        <taxon>Sphingomonadales</taxon>
        <taxon>Sphingomonadaceae</taxon>
        <taxon>Sphingobium</taxon>
    </lineage>
</organism>
<dbReference type="InterPro" id="IPR054350">
    <property type="entry name" value="PurT/PurK_preATP-grasp"/>
</dbReference>